<evidence type="ECO:0000256" key="1">
    <source>
        <dbReference type="SAM" id="MobiDB-lite"/>
    </source>
</evidence>
<keyword evidence="3" id="KW-1185">Reference proteome</keyword>
<gene>
    <name evidence="2" type="ORF">ACFYNQ_39715</name>
</gene>
<feature type="region of interest" description="Disordered" evidence="1">
    <location>
        <begin position="31"/>
        <end position="105"/>
    </location>
</feature>
<accession>A0ABW6MEV6</accession>
<protein>
    <recommendedName>
        <fullName evidence="4">Secreted protein</fullName>
    </recommendedName>
</protein>
<evidence type="ECO:0000313" key="2">
    <source>
        <dbReference type="EMBL" id="MFE9604660.1"/>
    </source>
</evidence>
<feature type="compositionally biased region" description="Low complexity" evidence="1">
    <location>
        <begin position="31"/>
        <end position="87"/>
    </location>
</feature>
<name>A0ABW6MEV6_9ACTN</name>
<comment type="caution">
    <text evidence="2">The sequence shown here is derived from an EMBL/GenBank/DDBJ whole genome shotgun (WGS) entry which is preliminary data.</text>
</comment>
<evidence type="ECO:0008006" key="4">
    <source>
        <dbReference type="Google" id="ProtNLM"/>
    </source>
</evidence>
<reference evidence="2 3" key="1">
    <citation type="submission" date="2024-10" db="EMBL/GenBank/DDBJ databases">
        <title>The Natural Products Discovery Center: Release of the First 8490 Sequenced Strains for Exploring Actinobacteria Biosynthetic Diversity.</title>
        <authorList>
            <person name="Kalkreuter E."/>
            <person name="Kautsar S.A."/>
            <person name="Yang D."/>
            <person name="Bader C.D."/>
            <person name="Teijaro C.N."/>
            <person name="Fluegel L."/>
            <person name="Davis C.M."/>
            <person name="Simpson J.R."/>
            <person name="Lauterbach L."/>
            <person name="Steele A.D."/>
            <person name="Gui C."/>
            <person name="Meng S."/>
            <person name="Li G."/>
            <person name="Viehrig K."/>
            <person name="Ye F."/>
            <person name="Su P."/>
            <person name="Kiefer A.F."/>
            <person name="Nichols A."/>
            <person name="Cepeda A.J."/>
            <person name="Yan W."/>
            <person name="Fan B."/>
            <person name="Jiang Y."/>
            <person name="Adhikari A."/>
            <person name="Zheng C.-J."/>
            <person name="Schuster L."/>
            <person name="Cowan T.M."/>
            <person name="Smanski M.J."/>
            <person name="Chevrette M.G."/>
            <person name="De Carvalho L.P.S."/>
            <person name="Shen B."/>
        </authorList>
    </citation>
    <scope>NUCLEOTIDE SEQUENCE [LARGE SCALE GENOMIC DNA]</scope>
    <source>
        <strain evidence="2 3">NPDC006488</strain>
    </source>
</reference>
<dbReference type="RefSeq" id="WP_388113589.1">
    <property type="nucleotide sequence ID" value="NZ_JBIAHM010000017.1"/>
</dbReference>
<dbReference type="Proteomes" id="UP001601303">
    <property type="component" value="Unassembled WGS sequence"/>
</dbReference>
<proteinExistence type="predicted"/>
<organism evidence="2 3">
    <name type="scientific">Streptomyces hokutonensis</name>
    <dbReference type="NCBI Taxonomy" id="1306990"/>
    <lineage>
        <taxon>Bacteria</taxon>
        <taxon>Bacillati</taxon>
        <taxon>Actinomycetota</taxon>
        <taxon>Actinomycetes</taxon>
        <taxon>Kitasatosporales</taxon>
        <taxon>Streptomycetaceae</taxon>
        <taxon>Streptomyces</taxon>
    </lineage>
</organism>
<dbReference type="EMBL" id="JBIAHM010000017">
    <property type="protein sequence ID" value="MFE9604660.1"/>
    <property type="molecule type" value="Genomic_DNA"/>
</dbReference>
<sequence>MRKYLWAFVAVTVVAVAVVVALTLRGLTNLGADSGSGSGSDSASDFGSDSDSDSGSGSGSDSVTGAWPKSETSPDPSPESSLSPGPSRTCVGTRPVRGLPTLDDNSPMYRVADHIDKLAAGGYATVYTGMAVNNETQTLDVWRVPSARFDADVCGAALKGVTVRLHDTDISRKSLDKLFDRVTDDMSRWDGTFQMREVGVDERGFVLVGVDDPDTARPIVEKAYGEEDGRYIKVEHVDQASALTG</sequence>
<evidence type="ECO:0000313" key="3">
    <source>
        <dbReference type="Proteomes" id="UP001601303"/>
    </source>
</evidence>